<keyword evidence="1" id="KW-0812">Transmembrane</keyword>
<feature type="transmembrane region" description="Helical" evidence="1">
    <location>
        <begin position="287"/>
        <end position="308"/>
    </location>
</feature>
<gene>
    <name evidence="2" type="ORF">CAEBREN_21504</name>
</gene>
<dbReference type="SUPFAM" id="SSF81321">
    <property type="entry name" value="Family A G protein-coupled receptor-like"/>
    <property type="match status" value="1"/>
</dbReference>
<dbReference type="eggNOG" id="ENOG502RVRW">
    <property type="taxonomic scope" value="Eukaryota"/>
</dbReference>
<evidence type="ECO:0008006" key="4">
    <source>
        <dbReference type="Google" id="ProtNLM"/>
    </source>
</evidence>
<name>G0NT16_CAEBE</name>
<dbReference type="InterPro" id="IPR019428">
    <property type="entry name" value="7TM_GPCR_serpentine_rcpt_Str"/>
</dbReference>
<dbReference type="FunCoup" id="G0NT16">
    <property type="interactions" value="4"/>
</dbReference>
<feature type="transmembrane region" description="Helical" evidence="1">
    <location>
        <begin position="250"/>
        <end position="275"/>
    </location>
</feature>
<evidence type="ECO:0000256" key="1">
    <source>
        <dbReference type="SAM" id="Phobius"/>
    </source>
</evidence>
<evidence type="ECO:0000313" key="2">
    <source>
        <dbReference type="EMBL" id="EGT37004.1"/>
    </source>
</evidence>
<evidence type="ECO:0000313" key="3">
    <source>
        <dbReference type="Proteomes" id="UP000008068"/>
    </source>
</evidence>
<dbReference type="OMA" id="ISITIYR"/>
<proteinExistence type="predicted"/>
<feature type="transmembrane region" description="Helical" evidence="1">
    <location>
        <begin position="94"/>
        <end position="115"/>
    </location>
</feature>
<dbReference type="OrthoDB" id="5831595at2759"/>
<organism evidence="3">
    <name type="scientific">Caenorhabditis brenneri</name>
    <name type="common">Nematode worm</name>
    <dbReference type="NCBI Taxonomy" id="135651"/>
    <lineage>
        <taxon>Eukaryota</taxon>
        <taxon>Metazoa</taxon>
        <taxon>Ecdysozoa</taxon>
        <taxon>Nematoda</taxon>
        <taxon>Chromadorea</taxon>
        <taxon>Rhabditida</taxon>
        <taxon>Rhabditina</taxon>
        <taxon>Rhabditomorpha</taxon>
        <taxon>Rhabditoidea</taxon>
        <taxon>Rhabditidae</taxon>
        <taxon>Peloderinae</taxon>
        <taxon>Caenorhabditis</taxon>
    </lineage>
</organism>
<keyword evidence="3" id="KW-1185">Reference proteome</keyword>
<dbReference type="Pfam" id="PF10326">
    <property type="entry name" value="7TM_GPCR_Str"/>
    <property type="match status" value="1"/>
</dbReference>
<sequence length="355" mass="41711">MNSPESFVKYVEYAQLVAQIGFFSTTFFCFILVFLTNFGVKRSFGSYTYLLILFPVVGIFFATIEMILYPNVYSHNAGYVFYSTSRPFHMSQGAVTWFLAFYTGVYASTISMLSVQFLYRYWAIFDETKLRFFKGWRFFICIAYSLAFGFQWAFGIYYFDEIDEYSKKYMKLEMMQKYSLDISEISGMTLVAYDAEGNFRWRNICCTLNMTLIMLIQYTVIIYCAYFMYRNMEAKLQMLSLSLRNLHKQFFKTLILQIVTPTITLFSPVILIIYLPLLDLEVDLPTGIFLCSFTIYPAMDAVIVMYIVKDYRRAERKMLRKWVQEFYNWLNNGEDGVDIRTKSVSANGIALVNTT</sequence>
<dbReference type="AlphaFoldDB" id="G0NT16"/>
<feature type="transmembrane region" description="Helical" evidence="1">
    <location>
        <begin position="136"/>
        <end position="159"/>
    </location>
</feature>
<feature type="transmembrane region" description="Helical" evidence="1">
    <location>
        <begin position="47"/>
        <end position="69"/>
    </location>
</feature>
<accession>G0NT16</accession>
<dbReference type="Proteomes" id="UP000008068">
    <property type="component" value="Unassembled WGS sequence"/>
</dbReference>
<dbReference type="InParanoid" id="G0NT16"/>
<keyword evidence="1" id="KW-0472">Membrane</keyword>
<dbReference type="HOGENOM" id="CLU_036335_4_3_1"/>
<dbReference type="STRING" id="135651.G0NT16"/>
<feature type="transmembrane region" description="Helical" evidence="1">
    <location>
        <begin position="20"/>
        <end position="40"/>
    </location>
</feature>
<dbReference type="PANTHER" id="PTHR46000">
    <property type="entry name" value="SEVEN TM RECEPTOR-RELATED"/>
    <property type="match status" value="1"/>
</dbReference>
<reference evidence="3" key="1">
    <citation type="submission" date="2011-07" db="EMBL/GenBank/DDBJ databases">
        <authorList>
            <consortium name="Caenorhabditis brenneri Sequencing and Analysis Consortium"/>
            <person name="Wilson R.K."/>
        </authorList>
    </citation>
    <scope>NUCLEOTIDE SEQUENCE [LARGE SCALE GENOMIC DNA]</scope>
    <source>
        <strain evidence="3">PB2801</strain>
    </source>
</reference>
<protein>
    <recommendedName>
        <fullName evidence="4">Seven TM Receptor</fullName>
    </recommendedName>
</protein>
<dbReference type="EMBL" id="GL379941">
    <property type="protein sequence ID" value="EGT37004.1"/>
    <property type="molecule type" value="Genomic_DNA"/>
</dbReference>
<dbReference type="PANTHER" id="PTHR46000:SF11">
    <property type="entry name" value="SEVEN TM RECEPTOR"/>
    <property type="match status" value="1"/>
</dbReference>
<keyword evidence="1" id="KW-1133">Transmembrane helix</keyword>
<feature type="transmembrane region" description="Helical" evidence="1">
    <location>
        <begin position="208"/>
        <end position="229"/>
    </location>
</feature>